<evidence type="ECO:0000256" key="6">
    <source>
        <dbReference type="ARBA" id="ARBA00023015"/>
    </source>
</evidence>
<accession>A0A8C4QGM7</accession>
<keyword evidence="14" id="KW-1185">Reference proteome</keyword>
<organism evidence="13 14">
    <name type="scientific">Eptatretus burgeri</name>
    <name type="common">Inshore hagfish</name>
    <dbReference type="NCBI Taxonomy" id="7764"/>
    <lineage>
        <taxon>Eukaryota</taxon>
        <taxon>Metazoa</taxon>
        <taxon>Chordata</taxon>
        <taxon>Craniata</taxon>
        <taxon>Vertebrata</taxon>
        <taxon>Cyclostomata</taxon>
        <taxon>Myxini</taxon>
        <taxon>Myxiniformes</taxon>
        <taxon>Myxinidae</taxon>
        <taxon>Eptatretinae</taxon>
        <taxon>Eptatretus</taxon>
    </lineage>
</organism>
<keyword evidence="3" id="KW-0677">Repeat</keyword>
<dbReference type="SUPFAM" id="SSF57667">
    <property type="entry name" value="beta-beta-alpha zinc fingers"/>
    <property type="match status" value="6"/>
</dbReference>
<keyword evidence="6" id="KW-0805">Transcription regulation</keyword>
<keyword evidence="2" id="KW-0479">Metal-binding</keyword>
<reference evidence="13" key="1">
    <citation type="submission" date="2025-08" db="UniProtKB">
        <authorList>
            <consortium name="Ensembl"/>
        </authorList>
    </citation>
    <scope>IDENTIFICATION</scope>
</reference>
<evidence type="ECO:0000256" key="11">
    <source>
        <dbReference type="SAM" id="MobiDB-lite"/>
    </source>
</evidence>
<evidence type="ECO:0000256" key="4">
    <source>
        <dbReference type="ARBA" id="ARBA00022771"/>
    </source>
</evidence>
<dbReference type="InterPro" id="IPR013087">
    <property type="entry name" value="Znf_C2H2_type"/>
</dbReference>
<evidence type="ECO:0000313" key="13">
    <source>
        <dbReference type="Ensembl" id="ENSEBUP00000014505.1"/>
    </source>
</evidence>
<feature type="compositionally biased region" description="Polar residues" evidence="11">
    <location>
        <begin position="179"/>
        <end position="194"/>
    </location>
</feature>
<reference evidence="13" key="2">
    <citation type="submission" date="2025-09" db="UniProtKB">
        <authorList>
            <consortium name="Ensembl"/>
        </authorList>
    </citation>
    <scope>IDENTIFICATION</scope>
</reference>
<dbReference type="InterPro" id="IPR036236">
    <property type="entry name" value="Znf_C2H2_sf"/>
</dbReference>
<sequence>MDRDPPSFTDDPNSSDSKSGSDGGTRGGPGGAVGICGFRILDVQNLRDGGDGTDLGPDPIVVVKVEPEPSDVSPSQGKTGAVDAGCLHWISSDVHVKEELSENSLSVDDKSTTILKTFSCTKNVHTFTERSLHQNQKSHCVKSKDYKHNCSHDQVKVKSDTCEKIPNCTECNKLFSCSSAPQEHTNTHDVTNPNKSRRRNKESEQNSTCQLCLRTCTGERPFRCSVCKTFYRKKSTYENHKKTHAREKRHKCTICQKSFYRKSKYEEHWRTHTGEKPHQCSVCCKSFCRMSGLKAHMMTHTLKSANGDNIQREKPYKCSVCSKLFSYSSTLKNHKVIHTGEKPYKCSVCSRVFRHSSTLNKHKVTHTGEKPYKCSVCSRVFSLSSTLRKHKLTHTGEKPYKCPVCFKDFRLSITLSNHKQTHTGEKPYKCTVCSQYFRRLSTLNNHKLIHTGEKPYKCTVCSQYFRRLSTLNNHKLIHTGEKPYKCSVCSHDFRRLCLLNRHKVIHNRKTLTEETCTKIRKMTKYQDFKEVVNMTWKLKKAEILPVIVGASGMINKTLTEYLKIIPGNITTNGLQVEAVRGSVKILKRALGPKL</sequence>
<protein>
    <recommendedName>
        <fullName evidence="12">C2H2-type domain-containing protein</fullName>
    </recommendedName>
</protein>
<feature type="domain" description="C2H2-type" evidence="12">
    <location>
        <begin position="372"/>
        <end position="399"/>
    </location>
</feature>
<evidence type="ECO:0000313" key="14">
    <source>
        <dbReference type="Proteomes" id="UP000694388"/>
    </source>
</evidence>
<dbReference type="GeneTree" id="ENSGT00940000153805"/>
<dbReference type="PROSITE" id="PS50157">
    <property type="entry name" value="ZINC_FINGER_C2H2_2"/>
    <property type="match status" value="11"/>
</dbReference>
<dbReference type="PROSITE" id="PS00028">
    <property type="entry name" value="ZINC_FINGER_C2H2_1"/>
    <property type="match status" value="11"/>
</dbReference>
<dbReference type="Proteomes" id="UP000694388">
    <property type="component" value="Unplaced"/>
</dbReference>
<evidence type="ECO:0000256" key="8">
    <source>
        <dbReference type="ARBA" id="ARBA00023163"/>
    </source>
</evidence>
<keyword evidence="9" id="KW-0539">Nucleus</keyword>
<evidence type="ECO:0000256" key="9">
    <source>
        <dbReference type="ARBA" id="ARBA00023242"/>
    </source>
</evidence>
<dbReference type="Pfam" id="PF00096">
    <property type="entry name" value="zf-C2H2"/>
    <property type="match status" value="6"/>
</dbReference>
<dbReference type="FunFam" id="3.30.160.60:FF:000446">
    <property type="entry name" value="Zinc finger protein"/>
    <property type="match status" value="1"/>
</dbReference>
<feature type="compositionally biased region" description="Low complexity" evidence="11">
    <location>
        <begin position="10"/>
        <end position="20"/>
    </location>
</feature>
<feature type="domain" description="C2H2-type" evidence="12">
    <location>
        <begin position="316"/>
        <end position="343"/>
    </location>
</feature>
<dbReference type="GO" id="GO:0008270">
    <property type="term" value="F:zinc ion binding"/>
    <property type="evidence" value="ECO:0007669"/>
    <property type="project" value="UniProtKB-KW"/>
</dbReference>
<name>A0A8C4QGM7_EPTBU</name>
<dbReference type="GO" id="GO:0005634">
    <property type="term" value="C:nucleus"/>
    <property type="evidence" value="ECO:0007669"/>
    <property type="project" value="UniProtKB-SubCell"/>
</dbReference>
<feature type="domain" description="C2H2-type" evidence="12">
    <location>
        <begin position="456"/>
        <end position="483"/>
    </location>
</feature>
<keyword evidence="8" id="KW-0804">Transcription</keyword>
<feature type="domain" description="C2H2-type" evidence="12">
    <location>
        <begin position="484"/>
        <end position="511"/>
    </location>
</feature>
<dbReference type="FunFam" id="3.30.160.60:FF:000557">
    <property type="entry name" value="zinc finger and SCAN domain-containing protein 29"/>
    <property type="match status" value="2"/>
</dbReference>
<dbReference type="FunFam" id="3.30.160.60:FF:002343">
    <property type="entry name" value="Zinc finger protein 33A"/>
    <property type="match status" value="2"/>
</dbReference>
<evidence type="ECO:0000256" key="3">
    <source>
        <dbReference type="ARBA" id="ARBA00022737"/>
    </source>
</evidence>
<feature type="region of interest" description="Disordered" evidence="11">
    <location>
        <begin position="1"/>
        <end position="31"/>
    </location>
</feature>
<feature type="domain" description="C2H2-type" evidence="12">
    <location>
        <begin position="428"/>
        <end position="455"/>
    </location>
</feature>
<feature type="compositionally biased region" description="Gly residues" evidence="11">
    <location>
        <begin position="21"/>
        <end position="31"/>
    </location>
</feature>
<dbReference type="PANTHER" id="PTHR24377">
    <property type="entry name" value="IP01015P-RELATED"/>
    <property type="match status" value="1"/>
</dbReference>
<keyword evidence="7" id="KW-0238">DNA-binding</keyword>
<feature type="domain" description="C2H2-type" evidence="12">
    <location>
        <begin position="166"/>
        <end position="193"/>
    </location>
</feature>
<dbReference type="InterPro" id="IPR050826">
    <property type="entry name" value="Krueppel_C2H2_ZnFinger"/>
</dbReference>
<dbReference type="FunFam" id="3.30.160.60:FF:000621">
    <property type="entry name" value="FLT3-interacting zinc finger 1"/>
    <property type="match status" value="1"/>
</dbReference>
<evidence type="ECO:0000259" key="12">
    <source>
        <dbReference type="PROSITE" id="PS50157"/>
    </source>
</evidence>
<dbReference type="AlphaFoldDB" id="A0A8C4QGM7"/>
<keyword evidence="4 10" id="KW-0863">Zinc-finger</keyword>
<evidence type="ECO:0000256" key="5">
    <source>
        <dbReference type="ARBA" id="ARBA00022833"/>
    </source>
</evidence>
<feature type="domain" description="C2H2-type" evidence="12">
    <location>
        <begin position="400"/>
        <end position="427"/>
    </location>
</feature>
<dbReference type="Ensembl" id="ENSEBUT00000015081.1">
    <property type="protein sequence ID" value="ENSEBUP00000014505.1"/>
    <property type="gene ID" value="ENSEBUG00000009147.1"/>
</dbReference>
<evidence type="ECO:0000256" key="1">
    <source>
        <dbReference type="ARBA" id="ARBA00004123"/>
    </source>
</evidence>
<evidence type="ECO:0000256" key="10">
    <source>
        <dbReference type="PROSITE-ProRule" id="PRU00042"/>
    </source>
</evidence>
<dbReference type="FunFam" id="3.30.160.60:FF:000005">
    <property type="entry name" value="Zinc finger protein 14 homolog"/>
    <property type="match status" value="1"/>
</dbReference>
<dbReference type="FunFam" id="3.30.160.60:FF:000671">
    <property type="entry name" value="Zinc finger protein 26"/>
    <property type="match status" value="1"/>
</dbReference>
<feature type="region of interest" description="Disordered" evidence="11">
    <location>
        <begin position="179"/>
        <end position="202"/>
    </location>
</feature>
<feature type="domain" description="C2H2-type" evidence="12">
    <location>
        <begin position="278"/>
        <end position="305"/>
    </location>
</feature>
<keyword evidence="5" id="KW-0862">Zinc</keyword>
<evidence type="ECO:0000256" key="2">
    <source>
        <dbReference type="ARBA" id="ARBA00022723"/>
    </source>
</evidence>
<dbReference type="SMART" id="SM00355">
    <property type="entry name" value="ZnF_C2H2"/>
    <property type="match status" value="11"/>
</dbReference>
<comment type="subcellular location">
    <subcellularLocation>
        <location evidence="1">Nucleus</location>
    </subcellularLocation>
</comment>
<dbReference type="FunFam" id="3.30.160.60:FF:000045">
    <property type="entry name" value="ZFP69 zinc finger protein B"/>
    <property type="match status" value="1"/>
</dbReference>
<feature type="domain" description="C2H2-type" evidence="12">
    <location>
        <begin position="250"/>
        <end position="277"/>
    </location>
</feature>
<feature type="domain" description="C2H2-type" evidence="12">
    <location>
        <begin position="222"/>
        <end position="249"/>
    </location>
</feature>
<feature type="domain" description="C2H2-type" evidence="12">
    <location>
        <begin position="344"/>
        <end position="371"/>
    </location>
</feature>
<dbReference type="Gene3D" id="3.30.160.60">
    <property type="entry name" value="Classic Zinc Finger"/>
    <property type="match status" value="10"/>
</dbReference>
<dbReference type="GO" id="GO:0003677">
    <property type="term" value="F:DNA binding"/>
    <property type="evidence" value="ECO:0007669"/>
    <property type="project" value="UniProtKB-KW"/>
</dbReference>
<evidence type="ECO:0000256" key="7">
    <source>
        <dbReference type="ARBA" id="ARBA00023125"/>
    </source>
</evidence>
<proteinExistence type="predicted"/>